<dbReference type="NCBIfam" id="TIGR01090">
    <property type="entry name" value="apt"/>
    <property type="match status" value="1"/>
</dbReference>
<evidence type="ECO:0000313" key="14">
    <source>
        <dbReference type="Proteomes" id="UP000285376"/>
    </source>
</evidence>
<keyword evidence="9 11" id="KW-0808">Transferase</keyword>
<dbReference type="GO" id="GO:0002055">
    <property type="term" value="F:adenine binding"/>
    <property type="evidence" value="ECO:0007669"/>
    <property type="project" value="TreeGrafter"/>
</dbReference>
<dbReference type="FunFam" id="3.40.50.2020:FF:000021">
    <property type="entry name" value="Adenine phosphoribosyltransferase"/>
    <property type="match status" value="1"/>
</dbReference>
<dbReference type="GO" id="GO:0003999">
    <property type="term" value="F:adenine phosphoribosyltransferase activity"/>
    <property type="evidence" value="ECO:0007669"/>
    <property type="project" value="UniProtKB-UniRule"/>
</dbReference>
<evidence type="ECO:0000256" key="6">
    <source>
        <dbReference type="ARBA" id="ARBA00011893"/>
    </source>
</evidence>
<dbReference type="RefSeq" id="WP_118913200.1">
    <property type="nucleotide sequence ID" value="NZ_CBCRVH010000008.1"/>
</dbReference>
<dbReference type="InterPro" id="IPR000836">
    <property type="entry name" value="PRTase_dom"/>
</dbReference>
<dbReference type="SUPFAM" id="SSF53271">
    <property type="entry name" value="PRTase-like"/>
    <property type="match status" value="1"/>
</dbReference>
<proteinExistence type="inferred from homology"/>
<evidence type="ECO:0000256" key="1">
    <source>
        <dbReference type="ARBA" id="ARBA00000868"/>
    </source>
</evidence>
<keyword evidence="7 11" id="KW-0963">Cytoplasm</keyword>
<evidence type="ECO:0000256" key="4">
    <source>
        <dbReference type="ARBA" id="ARBA00004659"/>
    </source>
</evidence>
<accession>A0A417Z6E6</accession>
<name>A0A417Z6E6_9MICO</name>
<comment type="subunit">
    <text evidence="11">Homodimer.</text>
</comment>
<sequence>MTDYQQRVAGLVARHTRDVADFPTPGVVFKDITPLFANAAAFGSVLDLLAERHEGGVDVVAGVEARGFVIGAPLAQRMGVGFVPIRKKGKLPGEVVAQSYDLEYGSATIEMHTDAVKPGARVLVIDDVLATGGTAVASCELVEKVGGSVVGFDVLVELAFLDGRARLERWPVHTGLVVD</sequence>
<gene>
    <name evidence="11" type="primary">apt</name>
    <name evidence="13" type="ORF">D1832_06810</name>
</gene>
<dbReference type="PANTHER" id="PTHR32315">
    <property type="entry name" value="ADENINE PHOSPHORIBOSYLTRANSFERASE"/>
    <property type="match status" value="1"/>
</dbReference>
<dbReference type="GO" id="GO:0016208">
    <property type="term" value="F:AMP binding"/>
    <property type="evidence" value="ECO:0007669"/>
    <property type="project" value="TreeGrafter"/>
</dbReference>
<dbReference type="Gene3D" id="3.40.50.2020">
    <property type="match status" value="1"/>
</dbReference>
<dbReference type="Proteomes" id="UP000285376">
    <property type="component" value="Unassembled WGS sequence"/>
</dbReference>
<dbReference type="UniPathway" id="UPA00588">
    <property type="reaction ID" value="UER00646"/>
</dbReference>
<comment type="catalytic activity">
    <reaction evidence="1 11">
        <text>AMP + diphosphate = 5-phospho-alpha-D-ribose 1-diphosphate + adenine</text>
        <dbReference type="Rhea" id="RHEA:16609"/>
        <dbReference type="ChEBI" id="CHEBI:16708"/>
        <dbReference type="ChEBI" id="CHEBI:33019"/>
        <dbReference type="ChEBI" id="CHEBI:58017"/>
        <dbReference type="ChEBI" id="CHEBI:456215"/>
        <dbReference type="EC" id="2.4.2.7"/>
    </reaction>
</comment>
<dbReference type="GO" id="GO:0006166">
    <property type="term" value="P:purine ribonucleoside salvage"/>
    <property type="evidence" value="ECO:0007669"/>
    <property type="project" value="UniProtKB-UniRule"/>
</dbReference>
<evidence type="ECO:0000313" key="13">
    <source>
        <dbReference type="EMBL" id="RHW46173.1"/>
    </source>
</evidence>
<dbReference type="HAMAP" id="MF_00004">
    <property type="entry name" value="Aden_phosphoribosyltr"/>
    <property type="match status" value="1"/>
</dbReference>
<comment type="subcellular location">
    <subcellularLocation>
        <location evidence="3 11">Cytoplasm</location>
    </subcellularLocation>
</comment>
<dbReference type="GO" id="GO:0006168">
    <property type="term" value="P:adenine salvage"/>
    <property type="evidence" value="ECO:0007669"/>
    <property type="project" value="InterPro"/>
</dbReference>
<evidence type="ECO:0000256" key="10">
    <source>
        <dbReference type="ARBA" id="ARBA00022726"/>
    </source>
</evidence>
<evidence type="ECO:0000256" key="2">
    <source>
        <dbReference type="ARBA" id="ARBA00003968"/>
    </source>
</evidence>
<evidence type="ECO:0000256" key="5">
    <source>
        <dbReference type="ARBA" id="ARBA00008391"/>
    </source>
</evidence>
<protein>
    <recommendedName>
        <fullName evidence="6 11">Adenine phosphoribosyltransferase</fullName>
        <shortName evidence="11">APRT</shortName>
        <ecNumber evidence="6 11">2.4.2.7</ecNumber>
    </recommendedName>
</protein>
<dbReference type="NCBIfam" id="NF002636">
    <property type="entry name" value="PRK02304.1-5"/>
    <property type="match status" value="1"/>
</dbReference>
<dbReference type="PANTHER" id="PTHR32315:SF3">
    <property type="entry name" value="ADENINE PHOSPHORIBOSYLTRANSFERASE"/>
    <property type="match status" value="1"/>
</dbReference>
<keyword evidence="10 11" id="KW-0660">Purine salvage</keyword>
<dbReference type="InterPro" id="IPR029057">
    <property type="entry name" value="PRTase-like"/>
</dbReference>
<dbReference type="GO" id="GO:0005737">
    <property type="term" value="C:cytoplasm"/>
    <property type="evidence" value="ECO:0007669"/>
    <property type="project" value="UniProtKB-SubCell"/>
</dbReference>
<dbReference type="InterPro" id="IPR005764">
    <property type="entry name" value="Ade_phspho_trans"/>
</dbReference>
<evidence type="ECO:0000256" key="3">
    <source>
        <dbReference type="ARBA" id="ARBA00004496"/>
    </source>
</evidence>
<comment type="pathway">
    <text evidence="4 11">Purine metabolism; AMP biosynthesis via salvage pathway; AMP from adenine: step 1/1.</text>
</comment>
<evidence type="ECO:0000256" key="8">
    <source>
        <dbReference type="ARBA" id="ARBA00022676"/>
    </source>
</evidence>
<dbReference type="AlphaFoldDB" id="A0A417Z6E6"/>
<dbReference type="InterPro" id="IPR050054">
    <property type="entry name" value="UPRTase/APRTase"/>
</dbReference>
<keyword evidence="8 11" id="KW-0328">Glycosyltransferase</keyword>
<dbReference type="EC" id="2.4.2.7" evidence="6 11"/>
<dbReference type="Pfam" id="PF00156">
    <property type="entry name" value="Pribosyltran"/>
    <property type="match status" value="1"/>
</dbReference>
<evidence type="ECO:0000256" key="11">
    <source>
        <dbReference type="HAMAP-Rule" id="MF_00004"/>
    </source>
</evidence>
<dbReference type="EMBL" id="QWLM01000006">
    <property type="protein sequence ID" value="RHW46173.1"/>
    <property type="molecule type" value="Genomic_DNA"/>
</dbReference>
<organism evidence="13 14">
    <name type="scientific">Dermacoccus abyssi</name>
    <dbReference type="NCBI Taxonomy" id="322596"/>
    <lineage>
        <taxon>Bacteria</taxon>
        <taxon>Bacillati</taxon>
        <taxon>Actinomycetota</taxon>
        <taxon>Actinomycetes</taxon>
        <taxon>Micrococcales</taxon>
        <taxon>Dermacoccaceae</taxon>
        <taxon>Dermacoccus</taxon>
    </lineage>
</organism>
<comment type="similarity">
    <text evidence="5 11">Belongs to the purine/pyrimidine phosphoribosyltransferase family.</text>
</comment>
<dbReference type="GO" id="GO:0044209">
    <property type="term" value="P:AMP salvage"/>
    <property type="evidence" value="ECO:0007669"/>
    <property type="project" value="UniProtKB-UniRule"/>
</dbReference>
<dbReference type="NCBIfam" id="NF002634">
    <property type="entry name" value="PRK02304.1-3"/>
    <property type="match status" value="1"/>
</dbReference>
<dbReference type="CDD" id="cd06223">
    <property type="entry name" value="PRTases_typeI"/>
    <property type="match status" value="1"/>
</dbReference>
<evidence type="ECO:0000259" key="12">
    <source>
        <dbReference type="Pfam" id="PF00156"/>
    </source>
</evidence>
<comment type="caution">
    <text evidence="13">The sequence shown here is derived from an EMBL/GenBank/DDBJ whole genome shotgun (WGS) entry which is preliminary data.</text>
</comment>
<reference evidence="13 14" key="1">
    <citation type="submission" date="2018-08" db="EMBL/GenBank/DDBJ databases">
        <title>Whole genome sequence analysis of Dermacoccus abyssi bacteria isolated from Deep Mariana trench Micromonospora spp reveals genes involved in the environmental adaptation and production of secondary metabolites.</title>
        <authorList>
            <person name="Abdel-Mageed W.M."/>
            <person name="Lehri B."/>
            <person name="Nouioui I."/>
            <person name="Goodfellow I."/>
            <person name="Jaspars M."/>
            <person name="Karlyshev A."/>
        </authorList>
    </citation>
    <scope>NUCLEOTIDE SEQUENCE [LARGE SCALE GENOMIC DNA]</scope>
    <source>
        <strain evidence="13 14">MT1.1</strain>
    </source>
</reference>
<feature type="domain" description="Phosphoribosyltransferase" evidence="12">
    <location>
        <begin position="44"/>
        <end position="162"/>
    </location>
</feature>
<evidence type="ECO:0000256" key="9">
    <source>
        <dbReference type="ARBA" id="ARBA00022679"/>
    </source>
</evidence>
<comment type="function">
    <text evidence="2 11">Catalyzes a salvage reaction resulting in the formation of AMP, that is energically less costly than de novo synthesis.</text>
</comment>
<evidence type="ECO:0000256" key="7">
    <source>
        <dbReference type="ARBA" id="ARBA00022490"/>
    </source>
</evidence>